<evidence type="ECO:0000313" key="3">
    <source>
        <dbReference type="Proteomes" id="UP000653305"/>
    </source>
</evidence>
<organism evidence="2 3">
    <name type="scientific">Phtheirospermum japonicum</name>
    <dbReference type="NCBI Taxonomy" id="374723"/>
    <lineage>
        <taxon>Eukaryota</taxon>
        <taxon>Viridiplantae</taxon>
        <taxon>Streptophyta</taxon>
        <taxon>Embryophyta</taxon>
        <taxon>Tracheophyta</taxon>
        <taxon>Spermatophyta</taxon>
        <taxon>Magnoliopsida</taxon>
        <taxon>eudicotyledons</taxon>
        <taxon>Gunneridae</taxon>
        <taxon>Pentapetalae</taxon>
        <taxon>asterids</taxon>
        <taxon>lamiids</taxon>
        <taxon>Lamiales</taxon>
        <taxon>Orobanchaceae</taxon>
        <taxon>Orobanchaceae incertae sedis</taxon>
        <taxon>Phtheirospermum</taxon>
    </lineage>
</organism>
<dbReference type="AlphaFoldDB" id="A0A830D2G5"/>
<dbReference type="PANTHER" id="PTHR36782:SF1">
    <property type="entry name" value="CALCIUM UNIPORTER PROTEIN"/>
    <property type="match status" value="1"/>
</dbReference>
<evidence type="ECO:0000313" key="2">
    <source>
        <dbReference type="EMBL" id="GFQ06311.1"/>
    </source>
</evidence>
<proteinExistence type="predicted"/>
<dbReference type="OrthoDB" id="1077969at2759"/>
<dbReference type="Pfam" id="PF25418">
    <property type="entry name" value="DUF7890"/>
    <property type="match status" value="1"/>
</dbReference>
<dbReference type="EMBL" id="BMAC01001206">
    <property type="protein sequence ID" value="GFQ06311.1"/>
    <property type="molecule type" value="Genomic_DNA"/>
</dbReference>
<name>A0A830D2G5_9LAMI</name>
<reference evidence="2" key="1">
    <citation type="submission" date="2020-07" db="EMBL/GenBank/DDBJ databases">
        <title>Ethylene signaling mediates host invasion by parasitic plants.</title>
        <authorList>
            <person name="Yoshida S."/>
        </authorList>
    </citation>
    <scope>NUCLEOTIDE SEQUENCE</scope>
    <source>
        <strain evidence="2">Okayama</strain>
    </source>
</reference>
<evidence type="ECO:0000259" key="1">
    <source>
        <dbReference type="Pfam" id="PF25418"/>
    </source>
</evidence>
<accession>A0A830D2G5</accession>
<gene>
    <name evidence="2" type="ORF">PHJA_002775100</name>
</gene>
<comment type="caution">
    <text evidence="2">The sequence shown here is derived from an EMBL/GenBank/DDBJ whole genome shotgun (WGS) entry which is preliminary data.</text>
</comment>
<dbReference type="Proteomes" id="UP000653305">
    <property type="component" value="Unassembled WGS sequence"/>
</dbReference>
<dbReference type="PANTHER" id="PTHR36782">
    <property type="entry name" value="BNAC03G62080D PROTEIN"/>
    <property type="match status" value="1"/>
</dbReference>
<feature type="domain" description="DUF7890" evidence="1">
    <location>
        <begin position="84"/>
        <end position="128"/>
    </location>
</feature>
<protein>
    <recommendedName>
        <fullName evidence="1">DUF7890 domain-containing protein</fullName>
    </recommendedName>
</protein>
<keyword evidence="3" id="KW-1185">Reference proteome</keyword>
<dbReference type="InterPro" id="IPR057212">
    <property type="entry name" value="DUF7890"/>
</dbReference>
<sequence length="139" mass="15906">MDFLQPFFQYAIKPSRDTQKSRHCYVYGDESNKKTTPVKVKKKAHFEFESEALIQKDICKKSFEVGNEKDDMSRGPNVNMEKSGVQVKILMTKEEAARLLSKCKDGGVLEFKDVANELVQIPNNRIDFVVSSSSHKKNE</sequence>